<proteinExistence type="predicted"/>
<evidence type="ECO:0000313" key="2">
    <source>
        <dbReference type="Proteomes" id="UP000011135"/>
    </source>
</evidence>
<evidence type="ECO:0000313" key="1">
    <source>
        <dbReference type="EMBL" id="ELR71707.1"/>
    </source>
</evidence>
<accession>L8JWX7</accession>
<keyword evidence="2" id="KW-1185">Reference proteome</keyword>
<dbReference type="AlphaFoldDB" id="L8JWX7"/>
<gene>
    <name evidence="1" type="ORF">C900_02292</name>
</gene>
<comment type="caution">
    <text evidence="1">The sequence shown here is derived from an EMBL/GenBank/DDBJ whole genome shotgun (WGS) entry which is preliminary data.</text>
</comment>
<dbReference type="Proteomes" id="UP000011135">
    <property type="component" value="Unassembled WGS sequence"/>
</dbReference>
<dbReference type="PATRIC" id="fig|1237149.3.peg.2158"/>
<dbReference type="EMBL" id="AMZN01000033">
    <property type="protein sequence ID" value="ELR71707.1"/>
    <property type="molecule type" value="Genomic_DNA"/>
</dbReference>
<dbReference type="eggNOG" id="ENOG502Z8GP">
    <property type="taxonomic scope" value="Bacteria"/>
</dbReference>
<dbReference type="STRING" id="1237149.C900_02292"/>
<name>L8JWX7_9BACT</name>
<protein>
    <submittedName>
        <fullName evidence="1">Glycosaminoglycan attachment site</fullName>
    </submittedName>
</protein>
<dbReference type="RefSeq" id="WP_009579680.1">
    <property type="nucleotide sequence ID" value="NZ_AMZN01000033.1"/>
</dbReference>
<reference evidence="1 2" key="1">
    <citation type="submission" date="2012-12" db="EMBL/GenBank/DDBJ databases">
        <title>Genome assembly of Fulvivirga imtechensis AK7.</title>
        <authorList>
            <person name="Nupur N."/>
            <person name="Khatri I."/>
            <person name="Kumar R."/>
            <person name="Subramanian S."/>
            <person name="Pinnaka A."/>
        </authorList>
    </citation>
    <scope>NUCLEOTIDE SEQUENCE [LARGE SCALE GENOMIC DNA]</scope>
    <source>
        <strain evidence="1 2">AK7</strain>
    </source>
</reference>
<dbReference type="OrthoDB" id="981968at2"/>
<sequence length="445" mass="51006">MKNAYPISKKLFDIFALFTREPFVQFYTKELEFYSNGNGVLLGLISMDLIDGDYYTCILSRDSSRQYRAESVEGNIPTIEQARSWIDTKMGSDAITYHENVEYFDVFKGRTSEKQTHPNYKLLKESESFSSAREVIKEVSYHYKDIDGNFIDQFQSINGFDARVWELYLFCFFREQYFSFERNHEAPDYLVEKFGPKIAIEAVIVSRKTALSKVLEHKSSEEIQEALSNDVPLMYGSALFSKVKKEYWKRDHVQNMPFVIAIADFHDDFSMTWSFGALSEYLYGYKYSSSFDDDGKLLIEPVQVEGYKKRNGTIVPSGFFFQPGSENVSAVIFSSCATLSKFNRIGKQAGLGSGNVELIRTISYHDHDPNASEPALLSYKVCEASDESWSEGIIIYHNPNANILLNPDLFDERVAQAFFQNGFIKSVMPEVFPYSSSTLNLIVKE</sequence>
<organism evidence="1 2">
    <name type="scientific">Fulvivirga imtechensis AK7</name>
    <dbReference type="NCBI Taxonomy" id="1237149"/>
    <lineage>
        <taxon>Bacteria</taxon>
        <taxon>Pseudomonadati</taxon>
        <taxon>Bacteroidota</taxon>
        <taxon>Cytophagia</taxon>
        <taxon>Cytophagales</taxon>
        <taxon>Fulvivirgaceae</taxon>
        <taxon>Fulvivirga</taxon>
    </lineage>
</organism>